<evidence type="ECO:0000313" key="2">
    <source>
        <dbReference type="Proteomes" id="UP000036520"/>
    </source>
</evidence>
<name>A0A0H4PAD1_9BACT</name>
<organism evidence="1 2">
    <name type="scientific">Cyclobacterium amurskyense</name>
    <dbReference type="NCBI Taxonomy" id="320787"/>
    <lineage>
        <taxon>Bacteria</taxon>
        <taxon>Pseudomonadati</taxon>
        <taxon>Bacteroidota</taxon>
        <taxon>Cytophagia</taxon>
        <taxon>Cytophagales</taxon>
        <taxon>Cyclobacteriaceae</taxon>
        <taxon>Cyclobacterium</taxon>
    </lineage>
</organism>
<gene>
    <name evidence="1" type="ORF">CA2015_0614</name>
</gene>
<reference evidence="1 2" key="1">
    <citation type="submission" date="2015-07" db="EMBL/GenBank/DDBJ databases">
        <authorList>
            <person name="Kim K.M."/>
        </authorList>
    </citation>
    <scope>NUCLEOTIDE SEQUENCE [LARGE SCALE GENOMIC DNA]</scope>
    <source>
        <strain evidence="1 2">KCTC 12363</strain>
    </source>
</reference>
<protein>
    <submittedName>
        <fullName evidence="1">Uncharacterized protein</fullName>
    </submittedName>
</protein>
<dbReference type="Proteomes" id="UP000036520">
    <property type="component" value="Chromosome"/>
</dbReference>
<dbReference type="AlphaFoldDB" id="A0A0H4PAD1"/>
<sequence length="209" mass="24386">MGFSHYKVVAYHKNNPPFDQLLPLTLDKALFEKISLAKKTFISILSLVGNTIPLEKLVRIHINQKGIKISQGNELQGCPYQVLDIVRDFDVNHGLNLRVLHWWGRGAFLFIYFGSQHPKLQATENLYSWIKENSFNLCKGNLWDYKRIIDEKKIILSENIERDQLIEHLKSETPFQIIKPIPIVDRPTFEHNLVKEITEALTWMDAKHI</sequence>
<dbReference type="KEGG" id="camu:CA2015_0614"/>
<proteinExistence type="predicted"/>
<evidence type="ECO:0000313" key="1">
    <source>
        <dbReference type="EMBL" id="AKP50080.1"/>
    </source>
</evidence>
<keyword evidence="2" id="KW-1185">Reference proteome</keyword>
<dbReference type="EMBL" id="CP012040">
    <property type="protein sequence ID" value="AKP50080.1"/>
    <property type="molecule type" value="Genomic_DNA"/>
</dbReference>
<dbReference type="STRING" id="320787.CA2015_0614"/>
<accession>A0A0H4PAD1</accession>